<dbReference type="EMBL" id="SNTY01000034">
    <property type="protein sequence ID" value="TEU25845.1"/>
    <property type="molecule type" value="Genomic_DNA"/>
</dbReference>
<protein>
    <submittedName>
        <fullName evidence="2">Uncharacterized protein</fullName>
    </submittedName>
</protein>
<name>A0A4Y7XBA2_9GAMM</name>
<comment type="caution">
    <text evidence="2">The sequence shown here is derived from an EMBL/GenBank/DDBJ whole genome shotgun (WGS) entry which is preliminary data.</text>
</comment>
<organism evidence="2 3">
    <name type="scientific">Alkanindiges illinoisensis</name>
    <dbReference type="NCBI Taxonomy" id="197183"/>
    <lineage>
        <taxon>Bacteria</taxon>
        <taxon>Pseudomonadati</taxon>
        <taxon>Pseudomonadota</taxon>
        <taxon>Gammaproteobacteria</taxon>
        <taxon>Moraxellales</taxon>
        <taxon>Moraxellaceae</taxon>
        <taxon>Alkanindiges</taxon>
    </lineage>
</organism>
<dbReference type="InterPro" id="IPR042297">
    <property type="entry name" value="Antirestriction_sf"/>
</dbReference>
<dbReference type="InterPro" id="IPR004914">
    <property type="entry name" value="Antirestrict"/>
</dbReference>
<proteinExistence type="inferred from homology"/>
<comment type="similarity">
    <text evidence="1">Belongs to the antirestriction protein family.</text>
</comment>
<dbReference type="AlphaFoldDB" id="A0A4Y7XBA2"/>
<dbReference type="RefSeq" id="WP_134244648.1">
    <property type="nucleotide sequence ID" value="NZ_SNTY01000034.1"/>
</dbReference>
<evidence type="ECO:0000313" key="3">
    <source>
        <dbReference type="Proteomes" id="UP000297834"/>
    </source>
</evidence>
<gene>
    <name evidence="2" type="ORF">E2B99_08975</name>
</gene>
<evidence type="ECO:0000313" key="2">
    <source>
        <dbReference type="EMBL" id="TEU25845.1"/>
    </source>
</evidence>
<dbReference type="Proteomes" id="UP000297834">
    <property type="component" value="Unassembled WGS sequence"/>
</dbReference>
<keyword evidence="3" id="KW-1185">Reference proteome</keyword>
<evidence type="ECO:0000256" key="1">
    <source>
        <dbReference type="ARBA" id="ARBA00008618"/>
    </source>
</evidence>
<dbReference type="Gene3D" id="3.30.70.3580">
    <property type="entry name" value="Antirestriction protein"/>
    <property type="match status" value="1"/>
</dbReference>
<dbReference type="Pfam" id="PF03230">
    <property type="entry name" value="Antirestrict"/>
    <property type="match status" value="1"/>
</dbReference>
<sequence>MMSELINIEDIQTVLSYKPYLEDLLNLAESYGSDNDAGEAARNTPAIVQLIYFWEKFLYPYASHFSSNYQGGFWIFKNGFFQLQSSHQFHVSVSGNYFEDEMSCLEFSFFVNLMTLSHLSLQLDAINNNRNAMPSNVLRLVIYAYHRLHCLMRLNKKKLMCARF</sequence>
<dbReference type="OrthoDB" id="6685551at2"/>
<reference evidence="2 3" key="1">
    <citation type="submission" date="2019-03" db="EMBL/GenBank/DDBJ databases">
        <title>Alkanindiges illinoisensis: a potential pathogenic isolated from ascites of a gastric cancer patient with abdominal metastasis.</title>
        <authorList>
            <person name="Hu X."/>
            <person name="Yang B."/>
            <person name="Yan X."/>
            <person name="Lin L."/>
            <person name="Zhao H."/>
            <person name="Zhou F."/>
            <person name="Su B."/>
            <person name="Chen J."/>
            <person name="Rui Y."/>
            <person name="Wang Q."/>
            <person name="Zheng L."/>
        </authorList>
    </citation>
    <scope>NUCLEOTIDE SEQUENCE [LARGE SCALE GENOMIC DNA]</scope>
    <source>
        <strain evidence="2 3">NFYY 23406</strain>
    </source>
</reference>
<accession>A0A4Y7XBA2</accession>